<reference evidence="2 3" key="1">
    <citation type="submission" date="2016-12" db="EMBL/GenBank/DDBJ databases">
        <title>The genomes of Aspergillus section Nigri reveals drivers in fungal speciation.</title>
        <authorList>
            <consortium name="DOE Joint Genome Institute"/>
            <person name="Vesth T.C."/>
            <person name="Nybo J."/>
            <person name="Theobald S."/>
            <person name="Brandl J."/>
            <person name="Frisvad J.C."/>
            <person name="Nielsen K.F."/>
            <person name="Lyhne E.K."/>
            <person name="Kogle M.E."/>
            <person name="Kuo A."/>
            <person name="Riley R."/>
            <person name="Clum A."/>
            <person name="Nolan M."/>
            <person name="Lipzen A."/>
            <person name="Salamov A."/>
            <person name="Henrissat B."/>
            <person name="Wiebenga A."/>
            <person name="De Vries R.P."/>
            <person name="Grigoriev I.V."/>
            <person name="Mortensen U.H."/>
            <person name="Andersen M.R."/>
            <person name="Baker S.E."/>
        </authorList>
    </citation>
    <scope>NUCLEOTIDE SEQUENCE [LARGE SCALE GENOMIC DNA]</scope>
    <source>
        <strain evidence="2 3">CBS 115572</strain>
    </source>
</reference>
<evidence type="ECO:0000313" key="3">
    <source>
        <dbReference type="Proteomes" id="UP000246702"/>
    </source>
</evidence>
<evidence type="ECO:0000313" key="2">
    <source>
        <dbReference type="EMBL" id="PWY81567.1"/>
    </source>
</evidence>
<evidence type="ECO:0000256" key="1">
    <source>
        <dbReference type="SAM" id="SignalP"/>
    </source>
</evidence>
<organism evidence="2 3">
    <name type="scientific">Aspergillus sclerotioniger CBS 115572</name>
    <dbReference type="NCBI Taxonomy" id="1450535"/>
    <lineage>
        <taxon>Eukaryota</taxon>
        <taxon>Fungi</taxon>
        <taxon>Dikarya</taxon>
        <taxon>Ascomycota</taxon>
        <taxon>Pezizomycotina</taxon>
        <taxon>Eurotiomycetes</taxon>
        <taxon>Eurotiomycetidae</taxon>
        <taxon>Eurotiales</taxon>
        <taxon>Aspergillaceae</taxon>
        <taxon>Aspergillus</taxon>
        <taxon>Aspergillus subgen. Circumdati</taxon>
    </lineage>
</organism>
<gene>
    <name evidence="2" type="ORF">BO94DRAFT_146120</name>
</gene>
<comment type="caution">
    <text evidence="2">The sequence shown here is derived from an EMBL/GenBank/DDBJ whole genome shotgun (WGS) entry which is preliminary data.</text>
</comment>
<dbReference type="RefSeq" id="XP_025465635.1">
    <property type="nucleotide sequence ID" value="XM_025605764.1"/>
</dbReference>
<protein>
    <submittedName>
        <fullName evidence="2">Uncharacterized protein</fullName>
    </submittedName>
</protein>
<feature type="signal peptide" evidence="1">
    <location>
        <begin position="1"/>
        <end position="17"/>
    </location>
</feature>
<proteinExistence type="predicted"/>
<dbReference type="GeneID" id="37107907"/>
<accession>A0A317W8D2</accession>
<keyword evidence="3" id="KW-1185">Reference proteome</keyword>
<feature type="chain" id="PRO_5016463161" evidence="1">
    <location>
        <begin position="18"/>
        <end position="84"/>
    </location>
</feature>
<name>A0A317W8D2_9EURO</name>
<dbReference type="Proteomes" id="UP000246702">
    <property type="component" value="Unassembled WGS sequence"/>
</dbReference>
<keyword evidence="1" id="KW-0732">Signal</keyword>
<dbReference type="EMBL" id="MSFK01000020">
    <property type="protein sequence ID" value="PWY81567.1"/>
    <property type="molecule type" value="Genomic_DNA"/>
</dbReference>
<dbReference type="AlphaFoldDB" id="A0A317W8D2"/>
<sequence>MASTLVILTTWLCLDFAAQHGKRRGNSSSVFDLMVPPQDNLPFVMVLFHYPSFGFGRNMEVHMAMKTSDSLHPSQIDVSSDETM</sequence>